<comment type="caution">
    <text evidence="5">The sequence shown here is derived from an EMBL/GenBank/DDBJ whole genome shotgun (WGS) entry which is preliminary data.</text>
</comment>
<dbReference type="EMBL" id="BSBI01000011">
    <property type="protein sequence ID" value="GLF97498.1"/>
    <property type="molecule type" value="Genomic_DNA"/>
</dbReference>
<accession>A0ABQ5P4H3</accession>
<evidence type="ECO:0000313" key="5">
    <source>
        <dbReference type="EMBL" id="GLF97498.1"/>
    </source>
</evidence>
<evidence type="ECO:0000259" key="4">
    <source>
        <dbReference type="PROSITE" id="PS50011"/>
    </source>
</evidence>
<dbReference type="Gene3D" id="1.10.510.10">
    <property type="entry name" value="Transferase(Phosphotransferase) domain 1"/>
    <property type="match status" value="1"/>
</dbReference>
<evidence type="ECO:0000313" key="6">
    <source>
        <dbReference type="Proteomes" id="UP001291653"/>
    </source>
</evidence>
<evidence type="ECO:0000256" key="1">
    <source>
        <dbReference type="ARBA" id="ARBA00010062"/>
    </source>
</evidence>
<dbReference type="InterPro" id="IPR011009">
    <property type="entry name" value="Kinase-like_dom_sf"/>
</dbReference>
<dbReference type="Pfam" id="PF13458">
    <property type="entry name" value="Peripla_BP_6"/>
    <property type="match status" value="1"/>
</dbReference>
<name>A0ABQ5P4H3_9ACTN</name>
<feature type="region of interest" description="Disordered" evidence="3">
    <location>
        <begin position="1"/>
        <end position="20"/>
    </location>
</feature>
<dbReference type="InterPro" id="IPR028081">
    <property type="entry name" value="Leu-bd"/>
</dbReference>
<dbReference type="Pfam" id="PF00069">
    <property type="entry name" value="Pkinase"/>
    <property type="match status" value="1"/>
</dbReference>
<reference evidence="5 6" key="1">
    <citation type="submission" date="2022-10" db="EMBL/GenBank/DDBJ databases">
        <title>Draft genome sequence of Streptomyces sp. YSPA8.</title>
        <authorList>
            <person name="Moriuchi R."/>
            <person name="Dohra H."/>
            <person name="Yamamura H."/>
            <person name="Kodani S."/>
        </authorList>
    </citation>
    <scope>NUCLEOTIDE SEQUENCE [LARGE SCALE GENOMIC DNA]</scope>
    <source>
        <strain evidence="5 6">YSPA8</strain>
    </source>
</reference>
<dbReference type="PROSITE" id="PS50011">
    <property type="entry name" value="PROTEIN_KINASE_DOM"/>
    <property type="match status" value="1"/>
</dbReference>
<organism evidence="5 6">
    <name type="scientific">Streptomyces yaizuensis</name>
    <dbReference type="NCBI Taxonomy" id="2989713"/>
    <lineage>
        <taxon>Bacteria</taxon>
        <taxon>Bacillati</taxon>
        <taxon>Actinomycetota</taxon>
        <taxon>Actinomycetes</taxon>
        <taxon>Kitasatosporales</taxon>
        <taxon>Streptomycetaceae</taxon>
        <taxon>Streptomyces</taxon>
    </lineage>
</organism>
<dbReference type="Gene3D" id="3.40.50.2300">
    <property type="match status" value="2"/>
</dbReference>
<gene>
    <name evidence="5" type="ORF">SYYSPA8_24395</name>
</gene>
<sequence length="559" mass="58232">MIGSPGYLSPEQARTGTGGGIGPASDVFSLGCVLAYAATGRRPFGTGTVAAIVFRTVHEEPDLDGIPPGLLALIRSCLAKDPAARPTAAGLGAALTDPRTGAPPAPADGWLPTGLPALIAERSARALDLPVPEPTLAVAPEPPAGPRPPRRRLLVLGSAAAVTGAGGLAAWISRGAADGNDGGDGSRTGRGPLPRHVIGVQTDLSGPHAAGGRAQQRGATLAAEVFNARRDRPFDLELKVVDDAGDRAKALAAAAAFAADRRVLAVAGLTTRAIADAVRPRYLEHSLPLLAVSISAAGRLPPPERRGYFELRIQDMLLIPAITQYLHTAGVKRLSVVEDLAGGEDTWEIVRQMRVNPGVSAVVTVHTVAADSDDFGPAAARITAGRADGMLYAGNSPARAARLARALADRGYEGLCAALGPVLEPEFLARAGRAAEGWIFGTAHADPARLTSVAAKAFTAAYRARWGAAEPDPYAAEMYDAVNFAAQGIRELATATPGRPSLLVRLREVRHDGVVRTLGFRKETGLLDERLGGVHTRRVENGRARFLGPYRDVEPPSPR</sequence>
<dbReference type="GO" id="GO:0016301">
    <property type="term" value="F:kinase activity"/>
    <property type="evidence" value="ECO:0007669"/>
    <property type="project" value="UniProtKB-KW"/>
</dbReference>
<dbReference type="InterPro" id="IPR000719">
    <property type="entry name" value="Prot_kinase_dom"/>
</dbReference>
<dbReference type="SUPFAM" id="SSF56112">
    <property type="entry name" value="Protein kinase-like (PK-like)"/>
    <property type="match status" value="1"/>
</dbReference>
<comment type="similarity">
    <text evidence="1">Belongs to the leucine-binding protein family.</text>
</comment>
<keyword evidence="6" id="KW-1185">Reference proteome</keyword>
<evidence type="ECO:0000256" key="2">
    <source>
        <dbReference type="ARBA" id="ARBA00022729"/>
    </source>
</evidence>
<keyword evidence="5" id="KW-0808">Transferase</keyword>
<feature type="domain" description="Protein kinase" evidence="4">
    <location>
        <begin position="1"/>
        <end position="100"/>
    </location>
</feature>
<dbReference type="SUPFAM" id="SSF53822">
    <property type="entry name" value="Periplasmic binding protein-like I"/>
    <property type="match status" value="1"/>
</dbReference>
<keyword evidence="2" id="KW-0732">Signal</keyword>
<keyword evidence="5" id="KW-0418">Kinase</keyword>
<proteinExistence type="inferred from homology"/>
<protein>
    <submittedName>
        <fullName evidence="5">Bifunctional serine/threonine-protein kinase/ABC transporter substrate-binding protein</fullName>
    </submittedName>
</protein>
<dbReference type="Proteomes" id="UP001291653">
    <property type="component" value="Unassembled WGS sequence"/>
</dbReference>
<dbReference type="InterPro" id="IPR028082">
    <property type="entry name" value="Peripla_BP_I"/>
</dbReference>
<dbReference type="PANTHER" id="PTHR30483:SF6">
    <property type="entry name" value="PERIPLASMIC BINDING PROTEIN OF ABC TRANSPORTER FOR NATURAL AMINO ACIDS"/>
    <property type="match status" value="1"/>
</dbReference>
<evidence type="ECO:0000256" key="3">
    <source>
        <dbReference type="SAM" id="MobiDB-lite"/>
    </source>
</evidence>
<dbReference type="InterPro" id="IPR051010">
    <property type="entry name" value="BCAA_transport"/>
</dbReference>
<dbReference type="PANTHER" id="PTHR30483">
    <property type="entry name" value="LEUCINE-SPECIFIC-BINDING PROTEIN"/>
    <property type="match status" value="1"/>
</dbReference>